<accession>A0A1F5NP35</accession>
<evidence type="ECO:0000313" key="3">
    <source>
        <dbReference type="Proteomes" id="UP000176864"/>
    </source>
</evidence>
<sequence>MHGRIPPEGHHENNDFDYSAEPFDYQHNPSWRIFRIMAEFVDGFNFITKFPKSVTFFGSARFDDQNPYYRTAQKMARLLARSGYTVITGGGPGIMEAANKGAVEGQGESVGLNIQLPFEQRVNSFVKKSIAFNYFFTRKVMLAFSASAFVFFPGGYGTLDEMFELLTLRQTHKINPRIPIILVGKDFWTPLADWLKSHACISHCTINHDELKLFNLVDEPEEAVEIIKKTKLK</sequence>
<dbReference type="GO" id="GO:0016787">
    <property type="term" value="F:hydrolase activity"/>
    <property type="evidence" value="ECO:0007669"/>
    <property type="project" value="UniProtKB-KW"/>
</dbReference>
<keyword evidence="1" id="KW-0378">Hydrolase</keyword>
<dbReference type="Proteomes" id="UP000176864">
    <property type="component" value="Unassembled WGS sequence"/>
</dbReference>
<dbReference type="InterPro" id="IPR052341">
    <property type="entry name" value="LOG_family_nucleotidases"/>
</dbReference>
<keyword evidence="1" id="KW-0203">Cytokinin biosynthesis</keyword>
<evidence type="ECO:0000256" key="1">
    <source>
        <dbReference type="RuleBase" id="RU363015"/>
    </source>
</evidence>
<dbReference type="GO" id="GO:0005829">
    <property type="term" value="C:cytosol"/>
    <property type="evidence" value="ECO:0007669"/>
    <property type="project" value="TreeGrafter"/>
</dbReference>
<reference evidence="2 3" key="1">
    <citation type="journal article" date="2016" name="Nat. Commun.">
        <title>Thousands of microbial genomes shed light on interconnected biogeochemical processes in an aquifer system.</title>
        <authorList>
            <person name="Anantharaman K."/>
            <person name="Brown C.T."/>
            <person name="Hug L.A."/>
            <person name="Sharon I."/>
            <person name="Castelle C.J."/>
            <person name="Probst A.J."/>
            <person name="Thomas B.C."/>
            <person name="Singh A."/>
            <person name="Wilkins M.J."/>
            <person name="Karaoz U."/>
            <person name="Brodie E.L."/>
            <person name="Williams K.H."/>
            <person name="Hubbard S.S."/>
            <person name="Banfield J.F."/>
        </authorList>
    </citation>
    <scope>NUCLEOTIDE SEQUENCE [LARGE SCALE GENOMIC DNA]</scope>
</reference>
<dbReference type="InterPro" id="IPR005269">
    <property type="entry name" value="LOG"/>
</dbReference>
<dbReference type="SUPFAM" id="SSF102405">
    <property type="entry name" value="MCP/YpsA-like"/>
    <property type="match status" value="1"/>
</dbReference>
<organism evidence="2 3">
    <name type="scientific">Candidatus Doudnabacteria bacterium RIFCSPHIGHO2_01_FULL_46_14</name>
    <dbReference type="NCBI Taxonomy" id="1817824"/>
    <lineage>
        <taxon>Bacteria</taxon>
        <taxon>Candidatus Doudnaibacteriota</taxon>
    </lineage>
</organism>
<dbReference type="EC" id="3.2.2.n1" evidence="1"/>
<name>A0A1F5NP35_9BACT</name>
<dbReference type="InterPro" id="IPR031100">
    <property type="entry name" value="LOG_fam"/>
</dbReference>
<dbReference type="NCBIfam" id="TIGR00730">
    <property type="entry name" value="Rossman fold protein, TIGR00730 family"/>
    <property type="match status" value="1"/>
</dbReference>
<dbReference type="STRING" id="1817824.A2751_05340"/>
<dbReference type="PANTHER" id="PTHR43393:SF3">
    <property type="entry name" value="LYSINE DECARBOXYLASE-LIKE PROTEIN"/>
    <property type="match status" value="1"/>
</dbReference>
<proteinExistence type="inferred from homology"/>
<protein>
    <recommendedName>
        <fullName evidence="1">Cytokinin riboside 5'-monophosphate phosphoribohydrolase</fullName>
        <ecNumber evidence="1">3.2.2.n1</ecNumber>
    </recommendedName>
</protein>
<dbReference type="Gene3D" id="3.40.50.450">
    <property type="match status" value="1"/>
</dbReference>
<dbReference type="EMBL" id="MFEK01000003">
    <property type="protein sequence ID" value="OGE79449.1"/>
    <property type="molecule type" value="Genomic_DNA"/>
</dbReference>
<dbReference type="GO" id="GO:0009691">
    <property type="term" value="P:cytokinin biosynthetic process"/>
    <property type="evidence" value="ECO:0007669"/>
    <property type="project" value="UniProtKB-UniRule"/>
</dbReference>
<dbReference type="AlphaFoldDB" id="A0A1F5NP35"/>
<comment type="similarity">
    <text evidence="1">Belongs to the LOG family.</text>
</comment>
<gene>
    <name evidence="2" type="ORF">A2751_05340</name>
</gene>
<comment type="caution">
    <text evidence="2">The sequence shown here is derived from an EMBL/GenBank/DDBJ whole genome shotgun (WGS) entry which is preliminary data.</text>
</comment>
<dbReference type="Pfam" id="PF03641">
    <property type="entry name" value="Lysine_decarbox"/>
    <property type="match status" value="1"/>
</dbReference>
<evidence type="ECO:0000313" key="2">
    <source>
        <dbReference type="EMBL" id="OGE79449.1"/>
    </source>
</evidence>
<dbReference type="PANTHER" id="PTHR43393">
    <property type="entry name" value="CYTOKININ RIBOSIDE 5'-MONOPHOSPHATE PHOSPHORIBOHYDROLASE"/>
    <property type="match status" value="1"/>
</dbReference>